<protein>
    <submittedName>
        <fullName evidence="1">Spore coat protein E</fullName>
    </submittedName>
</protein>
<comment type="caution">
    <text evidence="1">The sequence shown here is derived from an EMBL/GenBank/DDBJ whole genome shotgun (WGS) entry which is preliminary data.</text>
</comment>
<evidence type="ECO:0000313" key="1">
    <source>
        <dbReference type="EMBL" id="TCV91402.1"/>
    </source>
</evidence>
<dbReference type="EMBL" id="SMCQ01000032">
    <property type="protein sequence ID" value="TCV91402.1"/>
    <property type="molecule type" value="Genomic_DNA"/>
</dbReference>
<dbReference type="Proteomes" id="UP000295515">
    <property type="component" value="Unassembled WGS sequence"/>
</dbReference>
<sequence length="169" mass="19555">MSNNIREIYTKAIVAKGKKLSKNTYNLALAQVPNEILGCWISNHHYEAAIKNRVPKIIGTFDVHVWYSCHDEMDSMVEKHQVTYIDDMQVSKKENREFEASDQVKARCLSKPKCLSAYHTNANVTLEIEKEMQIEISGETCIKVEVKNEEEVWDEFDDIEINPDFIKNS</sequence>
<dbReference type="GeneID" id="98916717"/>
<dbReference type="RefSeq" id="WP_066447314.1">
    <property type="nucleotide sequence ID" value="NZ_CAUWFI010000022.1"/>
</dbReference>
<keyword evidence="1" id="KW-0167">Capsid protein</keyword>
<dbReference type="InterPro" id="IPR018901">
    <property type="entry name" value="Spore_coat_CotE"/>
</dbReference>
<proteinExistence type="predicted"/>
<evidence type="ECO:0000313" key="2">
    <source>
        <dbReference type="Proteomes" id="UP000295515"/>
    </source>
</evidence>
<dbReference type="Pfam" id="PF10628">
    <property type="entry name" value="CotE"/>
    <property type="match status" value="1"/>
</dbReference>
<reference evidence="1 2" key="1">
    <citation type="submission" date="2019-03" db="EMBL/GenBank/DDBJ databases">
        <title>Genomic Encyclopedia of Type Strains, Phase IV (KMG-IV): sequencing the most valuable type-strain genomes for metagenomic binning, comparative biology and taxonomic classification.</title>
        <authorList>
            <person name="Goeker M."/>
        </authorList>
    </citation>
    <scope>NUCLEOTIDE SEQUENCE [LARGE SCALE GENOMIC DNA]</scope>
    <source>
        <strain evidence="1 2">DSM 29487</strain>
    </source>
</reference>
<keyword evidence="2" id="KW-1185">Reference proteome</keyword>
<dbReference type="AlphaFoldDB" id="A0A4R3YHD4"/>
<keyword evidence="1" id="KW-0946">Virion</keyword>
<accession>A0A4R3YHD4</accession>
<name>A0A4R3YHD4_9FIRM</name>
<gene>
    <name evidence="1" type="ORF">EDD60_13233</name>
</gene>
<organism evidence="1 2">
    <name type="scientific">Longibaculum muris</name>
    <dbReference type="NCBI Taxonomy" id="1796628"/>
    <lineage>
        <taxon>Bacteria</taxon>
        <taxon>Bacillati</taxon>
        <taxon>Bacillota</taxon>
        <taxon>Erysipelotrichia</taxon>
        <taxon>Erysipelotrichales</taxon>
        <taxon>Coprobacillaceae</taxon>
        <taxon>Longibaculum</taxon>
    </lineage>
</organism>